<gene>
    <name evidence="2" type="ORF">ND2E_1812</name>
</gene>
<keyword evidence="1" id="KW-0732">Signal</keyword>
<protein>
    <submittedName>
        <fullName evidence="2">Uncharacterized protein</fullName>
    </submittedName>
</protein>
<accession>A0A099KYC3</accession>
<dbReference type="OrthoDB" id="572089at2"/>
<feature type="chain" id="PRO_5001957690" evidence="1">
    <location>
        <begin position="24"/>
        <end position="248"/>
    </location>
</feature>
<evidence type="ECO:0000256" key="1">
    <source>
        <dbReference type="SAM" id="SignalP"/>
    </source>
</evidence>
<dbReference type="PATRIC" id="fig|28229.4.peg.827"/>
<feature type="signal peptide" evidence="1">
    <location>
        <begin position="1"/>
        <end position="23"/>
    </location>
</feature>
<evidence type="ECO:0000313" key="3">
    <source>
        <dbReference type="Proteomes" id="UP000029843"/>
    </source>
</evidence>
<organism evidence="2 3">
    <name type="scientific">Colwellia psychrerythraea</name>
    <name type="common">Vibrio psychroerythus</name>
    <dbReference type="NCBI Taxonomy" id="28229"/>
    <lineage>
        <taxon>Bacteria</taxon>
        <taxon>Pseudomonadati</taxon>
        <taxon>Pseudomonadota</taxon>
        <taxon>Gammaproteobacteria</taxon>
        <taxon>Alteromonadales</taxon>
        <taxon>Colwelliaceae</taxon>
        <taxon>Colwellia</taxon>
    </lineage>
</organism>
<dbReference type="RefSeq" id="WP_033092553.1">
    <property type="nucleotide sequence ID" value="NZ_JQED01000005.1"/>
</dbReference>
<evidence type="ECO:0000313" key="2">
    <source>
        <dbReference type="EMBL" id="KGJ94623.1"/>
    </source>
</evidence>
<reference evidence="2 3" key="1">
    <citation type="submission" date="2014-08" db="EMBL/GenBank/DDBJ databases">
        <title>Genomic and Phenotypic Diversity of Colwellia psychrerythraea strains from Disparate Marine Basins.</title>
        <authorList>
            <person name="Techtmann S.M."/>
            <person name="Stelling S.C."/>
            <person name="Utturkar S.M."/>
            <person name="Alshibli N."/>
            <person name="Harris A."/>
            <person name="Brown S.D."/>
            <person name="Hazen T.C."/>
        </authorList>
    </citation>
    <scope>NUCLEOTIDE SEQUENCE [LARGE SCALE GENOMIC DNA]</scope>
    <source>
        <strain evidence="2 3">ND2E</strain>
    </source>
</reference>
<comment type="caution">
    <text evidence="2">The sequence shown here is derived from an EMBL/GenBank/DDBJ whole genome shotgun (WGS) entry which is preliminary data.</text>
</comment>
<sequence precursor="true">MKTLPILIAASLSTLLLTTTTFAHNKHSGHIQASRSAAIATEFDIVHAKVITQGSHLVFQQAVTGKVGNKQPKKTGQLAGAGVYSYVWPTSLNSSAAGFEADQGILSLALTVHPDFDDTPLYDEDGDGNKTNDGDKWHSHWVVLVPDNDCGEGALKVKDIAQGSSPKLPITWPNLPLFIDSPGFDFTLAKSEVLIRVPLSAVGFPESFSFDGVTAGLKINQQVHAPLLCVTDVFDIASGDLSLPGKSQ</sequence>
<dbReference type="EMBL" id="JQED01000005">
    <property type="protein sequence ID" value="KGJ94623.1"/>
    <property type="molecule type" value="Genomic_DNA"/>
</dbReference>
<dbReference type="Proteomes" id="UP000029843">
    <property type="component" value="Unassembled WGS sequence"/>
</dbReference>
<name>A0A099KYC3_COLPS</name>
<proteinExistence type="predicted"/>
<dbReference type="AlphaFoldDB" id="A0A099KYC3"/>